<keyword evidence="1" id="KW-1133">Transmembrane helix</keyword>
<keyword evidence="1" id="KW-0812">Transmembrane</keyword>
<name>A0A939DB80_CLOAM</name>
<evidence type="ECO:0000313" key="2">
    <source>
        <dbReference type="EMBL" id="MBN7774098.1"/>
    </source>
</evidence>
<keyword evidence="1" id="KW-0472">Membrane</keyword>
<comment type="caution">
    <text evidence="2">The sequence shown here is derived from an EMBL/GenBank/DDBJ whole genome shotgun (WGS) entry which is preliminary data.</text>
</comment>
<accession>A0A939DB80</accession>
<protein>
    <submittedName>
        <fullName evidence="2">Uncharacterized protein</fullName>
    </submittedName>
</protein>
<feature type="transmembrane region" description="Helical" evidence="1">
    <location>
        <begin position="46"/>
        <end position="66"/>
    </location>
</feature>
<organism evidence="2 3">
    <name type="scientific">Clostridium aminobutyricum</name>
    <dbReference type="NCBI Taxonomy" id="33953"/>
    <lineage>
        <taxon>Bacteria</taxon>
        <taxon>Bacillati</taxon>
        <taxon>Bacillota</taxon>
        <taxon>Clostridia</taxon>
        <taxon>Eubacteriales</taxon>
        <taxon>Clostridiaceae</taxon>
        <taxon>Clostridium</taxon>
    </lineage>
</organism>
<dbReference type="RefSeq" id="WP_206582940.1">
    <property type="nucleotide sequence ID" value="NZ_JAFJZZ010000006.1"/>
</dbReference>
<sequence>MKEAKIAGVVGVAGIAVVVVSMLVGESAFLDVIRGQQVPTLAISKHVSPVLGMIFALILILIIHFIT</sequence>
<dbReference type="EMBL" id="JAFJZZ010000006">
    <property type="protein sequence ID" value="MBN7774098.1"/>
    <property type="molecule type" value="Genomic_DNA"/>
</dbReference>
<gene>
    <name evidence="2" type="ORF">JYB65_12050</name>
</gene>
<dbReference type="AlphaFoldDB" id="A0A939DB80"/>
<dbReference type="Proteomes" id="UP000664545">
    <property type="component" value="Unassembled WGS sequence"/>
</dbReference>
<evidence type="ECO:0000313" key="3">
    <source>
        <dbReference type="Proteomes" id="UP000664545"/>
    </source>
</evidence>
<evidence type="ECO:0000256" key="1">
    <source>
        <dbReference type="SAM" id="Phobius"/>
    </source>
</evidence>
<keyword evidence="3" id="KW-1185">Reference proteome</keyword>
<proteinExistence type="predicted"/>
<reference evidence="2" key="1">
    <citation type="submission" date="2021-02" db="EMBL/GenBank/DDBJ databases">
        <title>Abyssanaerobacter marinus gen.nov., sp., nov, anaerobic bacterium isolated from the Onnuri vent field of Indian Ocean and suggestion of Mogibacteriaceae fam. nov., and proposal of reclassification of ambiguous this family's genus member.</title>
        <authorList>
            <person name="Kim Y.J."/>
            <person name="Yang J.-A."/>
        </authorList>
    </citation>
    <scope>NUCLEOTIDE SEQUENCE</scope>
    <source>
        <strain evidence="2">DSM 2634</strain>
    </source>
</reference>
<feature type="transmembrane region" description="Helical" evidence="1">
    <location>
        <begin position="6"/>
        <end position="25"/>
    </location>
</feature>